<dbReference type="OrthoDB" id="891525at2"/>
<organism evidence="4 5">
    <name type="scientific">Pontibacter chinhatensis</name>
    <dbReference type="NCBI Taxonomy" id="1436961"/>
    <lineage>
        <taxon>Bacteria</taxon>
        <taxon>Pseudomonadati</taxon>
        <taxon>Bacteroidota</taxon>
        <taxon>Cytophagia</taxon>
        <taxon>Cytophagales</taxon>
        <taxon>Hymenobacteraceae</taxon>
        <taxon>Pontibacter</taxon>
    </lineage>
</organism>
<protein>
    <submittedName>
        <fullName evidence="4">Outer membrane protein beta-barrel domain-containing protein</fullName>
    </submittedName>
</protein>
<feature type="chain" id="PRO_5011727424" evidence="2">
    <location>
        <begin position="22"/>
        <end position="377"/>
    </location>
</feature>
<proteinExistence type="predicted"/>
<feature type="coiled-coil region" evidence="1">
    <location>
        <begin position="67"/>
        <end position="94"/>
    </location>
</feature>
<dbReference type="Proteomes" id="UP000198724">
    <property type="component" value="Unassembled WGS sequence"/>
</dbReference>
<dbReference type="AlphaFoldDB" id="A0A1I2M7C2"/>
<dbReference type="Pfam" id="PF13568">
    <property type="entry name" value="OMP_b-brl_2"/>
    <property type="match status" value="1"/>
</dbReference>
<keyword evidence="1" id="KW-0175">Coiled coil</keyword>
<name>A0A1I2M7C2_9BACT</name>
<feature type="signal peptide" evidence="2">
    <location>
        <begin position="1"/>
        <end position="21"/>
    </location>
</feature>
<evidence type="ECO:0000313" key="4">
    <source>
        <dbReference type="EMBL" id="SFF86738.1"/>
    </source>
</evidence>
<evidence type="ECO:0000256" key="1">
    <source>
        <dbReference type="SAM" id="Coils"/>
    </source>
</evidence>
<feature type="domain" description="Outer membrane protein beta-barrel" evidence="3">
    <location>
        <begin position="209"/>
        <end position="344"/>
    </location>
</feature>
<reference evidence="5" key="1">
    <citation type="submission" date="2016-10" db="EMBL/GenBank/DDBJ databases">
        <authorList>
            <person name="Varghese N."/>
            <person name="Submissions S."/>
        </authorList>
    </citation>
    <scope>NUCLEOTIDE SEQUENCE [LARGE SCALE GENOMIC DNA]</scope>
    <source>
        <strain evidence="5">LP51</strain>
    </source>
</reference>
<dbReference type="EMBL" id="FOOT01000001">
    <property type="protein sequence ID" value="SFF86738.1"/>
    <property type="molecule type" value="Genomic_DNA"/>
</dbReference>
<keyword evidence="5" id="KW-1185">Reference proteome</keyword>
<accession>A0A1I2M7C2</accession>
<evidence type="ECO:0000313" key="5">
    <source>
        <dbReference type="Proteomes" id="UP000198724"/>
    </source>
</evidence>
<gene>
    <name evidence="4" type="ORF">SAMN05421739_101175</name>
</gene>
<dbReference type="STRING" id="1436961.SAMN05421739_101175"/>
<dbReference type="RefSeq" id="WP_092098091.1">
    <property type="nucleotide sequence ID" value="NZ_FOOT01000001.1"/>
</dbReference>
<evidence type="ECO:0000259" key="3">
    <source>
        <dbReference type="Pfam" id="PF13568"/>
    </source>
</evidence>
<keyword evidence="2" id="KW-0732">Signal</keyword>
<sequence length="377" mass="42787">MKRILLLVMAICMAAATGVSAKGGTTLKDRLNSAEQDTIVVKMANGATMILHLENIQQLQAFQNYSLDSLMRELTKYVERVDQMENSNQESREMTVTFNKSEQQGGQGEQVTITVQEQDPQTGKTHKETHEVVVNKHFKIKVDVEESDGNTRVNVDVPSRHERDSLRKEHKMETYKATRTGFDMDLGFNTFTDQGSDVADLRPWGSRYVSLNFRLKSQIGGQKSPFHLVSGLEFAFNNYMFEDDIVLQEIDRTTFFTLDPERSYEKSKLTHSSVNLPLMATLEFKRNNGKEGLKIGAGPFVGYRLGAHTKLKYKEDGKTEKDKTRDSFNLSDFQYGVEGVLGYGGVDLFAKYNMNDLFKDNRGPQTNVISFGVRLFY</sequence>
<dbReference type="InterPro" id="IPR025665">
    <property type="entry name" value="Beta-barrel_OMP_2"/>
</dbReference>
<evidence type="ECO:0000256" key="2">
    <source>
        <dbReference type="SAM" id="SignalP"/>
    </source>
</evidence>